<dbReference type="Pfam" id="PF13927">
    <property type="entry name" value="Ig_3"/>
    <property type="match status" value="1"/>
</dbReference>
<reference evidence="4 5" key="1">
    <citation type="submission" date="2024-04" db="EMBL/GenBank/DDBJ databases">
        <title>Luteolibacter sp. isolated from soil.</title>
        <authorList>
            <person name="An J."/>
        </authorList>
    </citation>
    <scope>NUCLEOTIDE SEQUENCE [LARGE SCALE GENOMIC DNA]</scope>
    <source>
        <strain evidence="4 5">Y139</strain>
    </source>
</reference>
<feature type="domain" description="Ig-like" evidence="3">
    <location>
        <begin position="249"/>
        <end position="329"/>
    </location>
</feature>
<dbReference type="InterPro" id="IPR013425">
    <property type="entry name" value="Autotrns_rpt"/>
</dbReference>
<proteinExistence type="predicted"/>
<dbReference type="InterPro" id="IPR036179">
    <property type="entry name" value="Ig-like_dom_sf"/>
</dbReference>
<evidence type="ECO:0000259" key="3">
    <source>
        <dbReference type="PROSITE" id="PS50835"/>
    </source>
</evidence>
<comment type="caution">
    <text evidence="4">The sequence shown here is derived from an EMBL/GenBank/DDBJ whole genome shotgun (WGS) entry which is preliminary data.</text>
</comment>
<dbReference type="Gene3D" id="2.160.20.20">
    <property type="match status" value="1"/>
</dbReference>
<dbReference type="SMART" id="SM00409">
    <property type="entry name" value="IG"/>
    <property type="match status" value="1"/>
</dbReference>
<protein>
    <submittedName>
        <fullName evidence="4">Autotransporter-associated beta strand repeat-containing protein</fullName>
    </submittedName>
</protein>
<dbReference type="InterPro" id="IPR012332">
    <property type="entry name" value="Autotransporter_pectin_lyase_C"/>
</dbReference>
<name>A0ABU9B0W4_9BACT</name>
<evidence type="ECO:0000313" key="5">
    <source>
        <dbReference type="Proteomes" id="UP001371305"/>
    </source>
</evidence>
<evidence type="ECO:0000256" key="1">
    <source>
        <dbReference type="ARBA" id="ARBA00022729"/>
    </source>
</evidence>
<keyword evidence="1 2" id="KW-0732">Signal</keyword>
<evidence type="ECO:0000313" key="4">
    <source>
        <dbReference type="EMBL" id="MEK7953635.1"/>
    </source>
</evidence>
<dbReference type="InterPro" id="IPR013783">
    <property type="entry name" value="Ig-like_fold"/>
</dbReference>
<sequence length="1338" mass="134241">MKPTTFRANLTPGVLAIPAAALMLGASEAGTTVGLNFQSWYYDSGTVPQTIGFGAGYQTTGMPITAKAFGVEVADWTNSAPLPSQESIDTTIPFGGTLTAGVVATNTWQSGYIRQGVWGPAGGVSWYDDWRDGSEVVGLVSPGNYQATWGFLDNTGWSVTLNGLAAKFPNGYVVDLVGGGKVTSNSRVTITENTGSTLVANVSFTTLPDNMGVGASPVLTQNSITLDNPSRNASNENCAVAAIIVTDKPVVHLPPANTTIGTGETLTLTAQAVGIAPITYQWRRNGSPISGATSATYTKPGATSGDNGTYDVIATNAYGSGSSTSATINVTIPQTVSWDGNTGTPGAQDGSGTWNATDTSWWNGSSDVAWTDLNFASFGSGVAGTYTVTLTSPIVTSGITFNSSGYTIAGGQNLTIGSSGVTATGDATIGAPLVGSGGLTKSGPGTLSLTAKSTYSGPTNVTQGTLSLPVDPPGYWFQALLNSSVFNLSPGTTLQMNHGAFGWYGNNNATGITVNVNGATCYPSGAFGIGYVLTGGTITGGADRLDLGSSGGFDGFISSKASSVTSTVNPAGGLLFRNDSGQANYVFNTQAGTTPTGIDLDLLAPITQWSGGSTYVVKEGAGTFRMSANNSNSGGTIVNAGTLILAGTNTGSNEVNAGSLVVTGQLNGSATINAGSLVVTGGINAGGFGVWLKDNTSLTVNATGSGVPAITTAGPFNVGTDYTSPSGMNVLNIGGVNSTTVAPISVGDLYLDSPVTINVTSILPEVGQYPLITTTGFASVYSVTLGTLPAGVTATLVDDTEATGTIYLDVTGVVVNSPLWTGSVNGTWDVNTTNNWQIGASAAKFKQGDIVTFDDSSVRSDIVLNTTVSPSSTTFAADKGYTLSGTGGISGLTGLIKTGAGNLSILTNNSFTGAVNISGGGTVTVGSGGTAGQLGGTGPIVLDASTLVFNRSDSQTLGRAITGSGGTFIKSGSGTLTMSAPGNTSDIIVNGGTLSVSGGSFSSAFASGKSITVNNASLYNPGFHSMGSSVGGGGDVPTVTLNNSSWLLNHEQYIRSLTLNASSTSNTPGNEGLRTLSGSVYTVVAASTSSTIGSTFSLVNAVTLDVADGAAANDLVISGPISNAGVMTKTGAGTLALTGTNTYTGDTVVNEGKLAVNGSSIPDNNKLVIDGGTVQATGTETVATLFFGTAPQATGTWGATGSGATHIDNAHFSGTTGVVLVSGGTGFSSWASANAPGQTADQDHDFDGVPNGIEYFMGLSGSAFTANPGLVVRTVSWPKGASYTGTYGTDFVVQTSTNLSVWTDVPANDPNLSNASPLAYTLPAGQGHIFVRLKVTGP</sequence>
<dbReference type="Gene3D" id="2.60.40.10">
    <property type="entry name" value="Immunoglobulins"/>
    <property type="match status" value="1"/>
</dbReference>
<dbReference type="Proteomes" id="UP001371305">
    <property type="component" value="Unassembled WGS sequence"/>
</dbReference>
<evidence type="ECO:0000256" key="2">
    <source>
        <dbReference type="SAM" id="SignalP"/>
    </source>
</evidence>
<dbReference type="SUPFAM" id="SSF48726">
    <property type="entry name" value="Immunoglobulin"/>
    <property type="match status" value="1"/>
</dbReference>
<gene>
    <name evidence="4" type="ORF">WKV53_24175</name>
</gene>
<dbReference type="InterPro" id="IPR003599">
    <property type="entry name" value="Ig_sub"/>
</dbReference>
<dbReference type="RefSeq" id="WP_341407400.1">
    <property type="nucleotide sequence ID" value="NZ_JBBUKT010000012.1"/>
</dbReference>
<dbReference type="SUPFAM" id="SSF51126">
    <property type="entry name" value="Pectin lyase-like"/>
    <property type="match status" value="1"/>
</dbReference>
<dbReference type="Pfam" id="PF12951">
    <property type="entry name" value="PATR"/>
    <property type="match status" value="5"/>
</dbReference>
<accession>A0ABU9B0W4</accession>
<feature type="chain" id="PRO_5045963130" evidence="2">
    <location>
        <begin position="30"/>
        <end position="1338"/>
    </location>
</feature>
<dbReference type="InterPro" id="IPR011050">
    <property type="entry name" value="Pectin_lyase_fold/virulence"/>
</dbReference>
<keyword evidence="5" id="KW-1185">Reference proteome</keyword>
<dbReference type="NCBIfam" id="TIGR02601">
    <property type="entry name" value="autotrns_rpt"/>
    <property type="match status" value="4"/>
</dbReference>
<dbReference type="EMBL" id="JBBUKT010000012">
    <property type="protein sequence ID" value="MEK7953635.1"/>
    <property type="molecule type" value="Genomic_DNA"/>
</dbReference>
<organism evidence="4 5">
    <name type="scientific">Luteolibacter soli</name>
    <dbReference type="NCBI Taxonomy" id="3135280"/>
    <lineage>
        <taxon>Bacteria</taxon>
        <taxon>Pseudomonadati</taxon>
        <taxon>Verrucomicrobiota</taxon>
        <taxon>Verrucomicrobiia</taxon>
        <taxon>Verrucomicrobiales</taxon>
        <taxon>Verrucomicrobiaceae</taxon>
        <taxon>Luteolibacter</taxon>
    </lineage>
</organism>
<dbReference type="InterPro" id="IPR007110">
    <property type="entry name" value="Ig-like_dom"/>
</dbReference>
<feature type="signal peptide" evidence="2">
    <location>
        <begin position="1"/>
        <end position="29"/>
    </location>
</feature>
<dbReference type="PROSITE" id="PS50835">
    <property type="entry name" value="IG_LIKE"/>
    <property type="match status" value="1"/>
</dbReference>